<keyword evidence="2" id="KW-1185">Reference proteome</keyword>
<protein>
    <submittedName>
        <fullName evidence="1">Uncharacterized protein</fullName>
    </submittedName>
</protein>
<sequence length="105" mass="11863">MMLSSEGTAFLSDASIPCHAGRTRMRDRFETLKSTTAWIRLLSCKFNEFLAITHFDEIFFRLNPASASRFWLQIPLTILAGFGSRETIKSYSLHPLSLLSSEDAS</sequence>
<dbReference type="EMBL" id="CAAALY010268482">
    <property type="protein sequence ID" value="VEL41228.1"/>
    <property type="molecule type" value="Genomic_DNA"/>
</dbReference>
<dbReference type="Proteomes" id="UP000784294">
    <property type="component" value="Unassembled WGS sequence"/>
</dbReference>
<comment type="caution">
    <text evidence="1">The sequence shown here is derived from an EMBL/GenBank/DDBJ whole genome shotgun (WGS) entry which is preliminary data.</text>
</comment>
<evidence type="ECO:0000313" key="1">
    <source>
        <dbReference type="EMBL" id="VEL41228.1"/>
    </source>
</evidence>
<accession>A0A3S5AZ37</accession>
<proteinExistence type="predicted"/>
<organism evidence="1 2">
    <name type="scientific">Protopolystoma xenopodis</name>
    <dbReference type="NCBI Taxonomy" id="117903"/>
    <lineage>
        <taxon>Eukaryota</taxon>
        <taxon>Metazoa</taxon>
        <taxon>Spiralia</taxon>
        <taxon>Lophotrochozoa</taxon>
        <taxon>Platyhelminthes</taxon>
        <taxon>Monogenea</taxon>
        <taxon>Polyopisthocotylea</taxon>
        <taxon>Polystomatidea</taxon>
        <taxon>Polystomatidae</taxon>
        <taxon>Protopolystoma</taxon>
    </lineage>
</organism>
<dbReference type="AlphaFoldDB" id="A0A3S5AZ37"/>
<gene>
    <name evidence="1" type="ORF">PXEA_LOCUS34668</name>
</gene>
<evidence type="ECO:0000313" key="2">
    <source>
        <dbReference type="Proteomes" id="UP000784294"/>
    </source>
</evidence>
<name>A0A3S5AZ37_9PLAT</name>
<reference evidence="1" key="1">
    <citation type="submission" date="2018-11" db="EMBL/GenBank/DDBJ databases">
        <authorList>
            <consortium name="Pathogen Informatics"/>
        </authorList>
    </citation>
    <scope>NUCLEOTIDE SEQUENCE</scope>
</reference>